<accession>A0A8S9TVG2</accession>
<evidence type="ECO:0000313" key="3">
    <source>
        <dbReference type="Proteomes" id="UP000704712"/>
    </source>
</evidence>
<reference evidence="2" key="1">
    <citation type="submission" date="2020-03" db="EMBL/GenBank/DDBJ databases">
        <title>Hybrid Assembly of Korean Phytophthora infestans isolates.</title>
        <authorList>
            <person name="Prokchorchik M."/>
            <person name="Lee Y."/>
            <person name="Seo J."/>
            <person name="Cho J.-H."/>
            <person name="Park Y.-E."/>
            <person name="Jang D.-C."/>
            <person name="Im J.-S."/>
            <person name="Choi J.-G."/>
            <person name="Park H.-J."/>
            <person name="Lee G.-B."/>
            <person name="Lee Y.-G."/>
            <person name="Hong S.-Y."/>
            <person name="Cho K."/>
            <person name="Sohn K.H."/>
        </authorList>
    </citation>
    <scope>NUCLEOTIDE SEQUENCE</scope>
    <source>
        <strain evidence="2">KR_2_A2</strain>
    </source>
</reference>
<dbReference type="Proteomes" id="UP000704712">
    <property type="component" value="Unassembled WGS sequence"/>
</dbReference>
<evidence type="ECO:0000256" key="1">
    <source>
        <dbReference type="SAM" id="MobiDB-lite"/>
    </source>
</evidence>
<comment type="caution">
    <text evidence="2">The sequence shown here is derived from an EMBL/GenBank/DDBJ whole genome shotgun (WGS) entry which is preliminary data.</text>
</comment>
<proteinExistence type="predicted"/>
<organism evidence="2 3">
    <name type="scientific">Phytophthora infestans</name>
    <name type="common">Potato late blight agent</name>
    <name type="synonym">Botrytis infestans</name>
    <dbReference type="NCBI Taxonomy" id="4787"/>
    <lineage>
        <taxon>Eukaryota</taxon>
        <taxon>Sar</taxon>
        <taxon>Stramenopiles</taxon>
        <taxon>Oomycota</taxon>
        <taxon>Peronosporomycetes</taxon>
        <taxon>Peronosporales</taxon>
        <taxon>Peronosporaceae</taxon>
        <taxon>Phytophthora</taxon>
    </lineage>
</organism>
<evidence type="ECO:0000313" key="2">
    <source>
        <dbReference type="EMBL" id="KAF4132023.1"/>
    </source>
</evidence>
<dbReference type="AlphaFoldDB" id="A0A8S9TVG2"/>
<protein>
    <submittedName>
        <fullName evidence="2">Uncharacterized protein</fullName>
    </submittedName>
</protein>
<feature type="compositionally biased region" description="Basic residues" evidence="1">
    <location>
        <begin position="241"/>
        <end position="257"/>
    </location>
</feature>
<feature type="region of interest" description="Disordered" evidence="1">
    <location>
        <begin position="241"/>
        <end position="262"/>
    </location>
</feature>
<sequence>MEGIMLVETASGALHYTRSFSDGFDVRHPKTERLNFAALIFALQNFAGSSVRSVENADGLGEGLRTRNSAEITMFNTSVENMVLTTTPSSGLLVVLFTAPNFDVEVAKWIVHRVAFNYDNCDAADMQLTLNQAHRRFRQAFSQTIDEAVERELIRFCESVLVSKQGEEDPSADSFGDGELFLFFYYSPRLSDSRSCGGCDIESGSKTSSEEEGGNAARADDPMMSKKLCIRDMVCDVATRMKGKPSTKRKSEKRGRWSSRNAVIDHSEPHEFQRVLEVHSREMSATIMEPQRTEKARGIAGVLVPFVKVSSRSLFSSEGAHFPLSKMTQQRTQQLTQFIWTNIPVASSAKEKPHAGTNVMAWRLGPCVVFYPITPVCGNPESQPRVQLAVTALFDVLEPLLNAKTKTRV</sequence>
<name>A0A8S9TVG2_PHYIN</name>
<gene>
    <name evidence="2" type="ORF">GN958_ATG18806</name>
</gene>
<dbReference type="EMBL" id="JAACNO010002635">
    <property type="protein sequence ID" value="KAF4132023.1"/>
    <property type="molecule type" value="Genomic_DNA"/>
</dbReference>